<dbReference type="Gene3D" id="3.40.30.10">
    <property type="entry name" value="Glutaredoxin"/>
    <property type="match status" value="1"/>
</dbReference>
<dbReference type="SUPFAM" id="SSF52833">
    <property type="entry name" value="Thioredoxin-like"/>
    <property type="match status" value="1"/>
</dbReference>
<evidence type="ECO:0000313" key="13">
    <source>
        <dbReference type="Proteomes" id="UP000316238"/>
    </source>
</evidence>
<feature type="transmembrane region" description="Helical" evidence="10">
    <location>
        <begin position="100"/>
        <end position="120"/>
    </location>
</feature>
<evidence type="ECO:0000256" key="2">
    <source>
        <dbReference type="ARBA" id="ARBA00006214"/>
    </source>
</evidence>
<comment type="subcellular location">
    <subcellularLocation>
        <location evidence="1">Membrane</location>
        <topology evidence="1">Multi-pass membrane protein</topology>
    </subcellularLocation>
</comment>
<dbReference type="Gene3D" id="1.20.1440.130">
    <property type="entry name" value="VKOR domain"/>
    <property type="match status" value="1"/>
</dbReference>
<evidence type="ECO:0000256" key="4">
    <source>
        <dbReference type="ARBA" id="ARBA00022719"/>
    </source>
</evidence>
<keyword evidence="4" id="KW-0874">Quinone</keyword>
<keyword evidence="12" id="KW-0413">Isomerase</keyword>
<dbReference type="InterPro" id="IPR012336">
    <property type="entry name" value="Thioredoxin-like_fold"/>
</dbReference>
<keyword evidence="8" id="KW-1015">Disulfide bond</keyword>
<organism evidence="12 13">
    <name type="scientific">Candidatus Electronema aureum</name>
    <dbReference type="NCBI Taxonomy" id="2005002"/>
    <lineage>
        <taxon>Bacteria</taxon>
        <taxon>Pseudomonadati</taxon>
        <taxon>Thermodesulfobacteriota</taxon>
        <taxon>Desulfobulbia</taxon>
        <taxon>Desulfobulbales</taxon>
        <taxon>Desulfobulbaceae</taxon>
        <taxon>Candidatus Electronema</taxon>
    </lineage>
</organism>
<dbReference type="Pfam" id="PF13462">
    <property type="entry name" value="Thioredoxin_4"/>
    <property type="match status" value="1"/>
</dbReference>
<evidence type="ECO:0000256" key="5">
    <source>
        <dbReference type="ARBA" id="ARBA00022989"/>
    </source>
</evidence>
<evidence type="ECO:0000256" key="7">
    <source>
        <dbReference type="ARBA" id="ARBA00023136"/>
    </source>
</evidence>
<gene>
    <name evidence="12" type="ORF">CDV28_10764</name>
</gene>
<keyword evidence="6" id="KW-0560">Oxidoreductase</keyword>
<dbReference type="Proteomes" id="UP000316238">
    <property type="component" value="Unassembled WGS sequence"/>
</dbReference>
<evidence type="ECO:0000313" key="12">
    <source>
        <dbReference type="EMBL" id="TAA75417.1"/>
    </source>
</evidence>
<evidence type="ECO:0000256" key="1">
    <source>
        <dbReference type="ARBA" id="ARBA00004141"/>
    </source>
</evidence>
<dbReference type="InterPro" id="IPR012932">
    <property type="entry name" value="VKOR"/>
</dbReference>
<dbReference type="GO" id="GO:0016020">
    <property type="term" value="C:membrane"/>
    <property type="evidence" value="ECO:0007669"/>
    <property type="project" value="UniProtKB-SubCell"/>
</dbReference>
<feature type="domain" description="Vitamin K epoxide reductase" evidence="11">
    <location>
        <begin position="10"/>
        <end position="148"/>
    </location>
</feature>
<dbReference type="GO" id="GO:0048038">
    <property type="term" value="F:quinone binding"/>
    <property type="evidence" value="ECO:0007669"/>
    <property type="project" value="UniProtKB-KW"/>
</dbReference>
<evidence type="ECO:0000256" key="3">
    <source>
        <dbReference type="ARBA" id="ARBA00022692"/>
    </source>
</evidence>
<dbReference type="GO" id="GO:0016853">
    <property type="term" value="F:isomerase activity"/>
    <property type="evidence" value="ECO:0007669"/>
    <property type="project" value="UniProtKB-KW"/>
</dbReference>
<dbReference type="Pfam" id="PF07884">
    <property type="entry name" value="VKOR"/>
    <property type="match status" value="1"/>
</dbReference>
<dbReference type="AlphaFoldDB" id="A0A521G324"/>
<accession>A0A521G324</accession>
<reference evidence="12" key="1">
    <citation type="submission" date="2017-07" db="EMBL/GenBank/DDBJ databases">
        <title>The cable genome - Insights into the physiology and evolution of filamentous bacteria capable of sulfide oxidation via long distance electron transfer.</title>
        <authorList>
            <person name="Thorup C."/>
            <person name="Bjerg J.T."/>
            <person name="Schreiber L."/>
            <person name="Nielsen L.P."/>
            <person name="Kjeldsen K.U."/>
            <person name="Boesen T."/>
            <person name="Boggild A."/>
            <person name="Meysman F."/>
            <person name="Geelhoed J."/>
            <person name="Schramm A."/>
        </authorList>
    </citation>
    <scope>NUCLEOTIDE SEQUENCE [LARGE SCALE GENOMIC DNA]</scope>
    <source>
        <strain evidence="12">GS</strain>
    </source>
</reference>
<dbReference type="InterPro" id="IPR038354">
    <property type="entry name" value="VKOR_sf"/>
</dbReference>
<dbReference type="SMART" id="SM00756">
    <property type="entry name" value="VKc"/>
    <property type="match status" value="1"/>
</dbReference>
<feature type="transmembrane region" description="Helical" evidence="10">
    <location>
        <begin position="12"/>
        <end position="32"/>
    </location>
</feature>
<dbReference type="GO" id="GO:0016491">
    <property type="term" value="F:oxidoreductase activity"/>
    <property type="evidence" value="ECO:0007669"/>
    <property type="project" value="UniProtKB-KW"/>
</dbReference>
<keyword evidence="9" id="KW-0676">Redox-active center</keyword>
<feature type="transmembrane region" description="Helical" evidence="10">
    <location>
        <begin position="175"/>
        <end position="193"/>
    </location>
</feature>
<keyword evidence="5 10" id="KW-1133">Transmembrane helix</keyword>
<name>A0A521G324_9BACT</name>
<dbReference type="CDD" id="cd12920">
    <property type="entry name" value="VKOR_3"/>
    <property type="match status" value="1"/>
</dbReference>
<keyword evidence="7 10" id="KW-0472">Membrane</keyword>
<proteinExistence type="inferred from homology"/>
<keyword evidence="3 10" id="KW-0812">Transmembrane</keyword>
<protein>
    <submittedName>
        <fullName evidence="12">Protein-disulfide isomerase</fullName>
    </submittedName>
</protein>
<evidence type="ECO:0000259" key="11">
    <source>
        <dbReference type="SMART" id="SM00756"/>
    </source>
</evidence>
<comment type="similarity">
    <text evidence="2">Belongs to the VKOR family.</text>
</comment>
<evidence type="ECO:0000256" key="8">
    <source>
        <dbReference type="ARBA" id="ARBA00023157"/>
    </source>
</evidence>
<keyword evidence="13" id="KW-1185">Reference proteome</keyword>
<evidence type="ECO:0000256" key="6">
    <source>
        <dbReference type="ARBA" id="ARBA00023002"/>
    </source>
</evidence>
<dbReference type="EMBL" id="NQJD01000007">
    <property type="protein sequence ID" value="TAA75417.1"/>
    <property type="molecule type" value="Genomic_DNA"/>
</dbReference>
<dbReference type="InterPro" id="IPR036249">
    <property type="entry name" value="Thioredoxin-like_sf"/>
</dbReference>
<feature type="transmembrane region" description="Helical" evidence="10">
    <location>
        <begin position="67"/>
        <end position="88"/>
    </location>
</feature>
<evidence type="ECO:0000256" key="9">
    <source>
        <dbReference type="ARBA" id="ARBA00023284"/>
    </source>
</evidence>
<feature type="transmembrane region" description="Helical" evidence="10">
    <location>
        <begin position="126"/>
        <end position="147"/>
    </location>
</feature>
<comment type="caution">
    <text evidence="12">The sequence shown here is derived from an EMBL/GenBank/DDBJ whole genome shotgun (WGS) entry which is preliminary data.</text>
</comment>
<sequence length="393" mass="44026">MNNNHLHRKQTLLWLAVLLLAVTGFTVALYSAHSHYQNYTDPLYSSFCAISQAINCDTVAQSPWSVIFAIPVAWWGVLFHVFLLLILLTEDRRNLAAWQGFFFVMLIASAVTLGLAAIAVTQIKSLCLVCLVTYAITFALTYTCWIGRRRCKEAVEKSTEGFSATFSKKDMLRNYNVAAGVFCVSLLLLYGLMPRYWLLAPAQADISGLPQGVTADGHPWIGAEKPQLTITQFSDYQCFQCSKMYFLLRQFLIAHPDTLRFVHRHYPMDHKVNSVIVPDAFHEGSGDLAKVAILAAIRNKFWSTNELLYSMMRSGGKVKEISLKELAEKTGLDNNELSAALSHLAIAEMLRRDIWDGMKLGITGTPAFEINGKVYQGHIPAEILKQIAELPKK</sequence>
<evidence type="ECO:0000256" key="10">
    <source>
        <dbReference type="SAM" id="Phobius"/>
    </source>
</evidence>